<dbReference type="PANTHER" id="PTHR10648:SF4">
    <property type="entry name" value="PROTEIN PHOSPHATASE 2 (FORMERLY 2A), REGULATORY SUBUNIT A, BETA ISOFORM-RELATED"/>
    <property type="match status" value="1"/>
</dbReference>
<dbReference type="InterPro" id="IPR016024">
    <property type="entry name" value="ARM-type_fold"/>
</dbReference>
<dbReference type="EMBL" id="GL832955">
    <property type="protein sequence ID" value="EGD72487.1"/>
    <property type="molecule type" value="Genomic_DNA"/>
</dbReference>
<comment type="similarity">
    <text evidence="2">Belongs to the phosphatase 2A regulatory subunit A family.</text>
</comment>
<dbReference type="PANTHER" id="PTHR10648">
    <property type="entry name" value="SERINE/THREONINE-PROTEIN PHOSPHATASE PP2A 65 KDA REGULATORY SUBUNIT"/>
    <property type="match status" value="1"/>
</dbReference>
<dbReference type="GO" id="GO:0019888">
    <property type="term" value="F:protein phosphatase regulator activity"/>
    <property type="evidence" value="ECO:0007669"/>
    <property type="project" value="TreeGrafter"/>
</dbReference>
<dbReference type="SUPFAM" id="SSF48371">
    <property type="entry name" value="ARM repeat"/>
    <property type="match status" value="1"/>
</dbReference>
<dbReference type="eggNOG" id="KOG0211">
    <property type="taxonomic scope" value="Eukaryota"/>
</dbReference>
<dbReference type="InterPro" id="IPR021133">
    <property type="entry name" value="HEAT_type_2"/>
</dbReference>
<feature type="repeat" description="HEAT" evidence="3">
    <location>
        <begin position="526"/>
        <end position="559"/>
    </location>
</feature>
<dbReference type="STRING" id="946362.F2TWP1"/>
<evidence type="ECO:0000256" key="2">
    <source>
        <dbReference type="ARBA" id="ARBA00038332"/>
    </source>
</evidence>
<feature type="repeat" description="HEAT" evidence="3">
    <location>
        <begin position="288"/>
        <end position="326"/>
    </location>
</feature>
<feature type="repeat" description="HEAT" evidence="3">
    <location>
        <begin position="170"/>
        <end position="208"/>
    </location>
</feature>
<feature type="repeat" description="HEAT" evidence="3">
    <location>
        <begin position="370"/>
        <end position="407"/>
    </location>
</feature>
<keyword evidence="1" id="KW-0677">Repeat</keyword>
<dbReference type="GO" id="GO:0000159">
    <property type="term" value="C:protein phosphatase type 2A complex"/>
    <property type="evidence" value="ECO:0007669"/>
    <property type="project" value="TreeGrafter"/>
</dbReference>
<dbReference type="Pfam" id="PF22646">
    <property type="entry name" value="PPP2R1A-like_HEAT"/>
    <property type="match status" value="1"/>
</dbReference>
<dbReference type="KEGG" id="sre:PTSG_00513"/>
<dbReference type="InterPro" id="IPR054573">
    <property type="entry name" value="PP2A/SF3B1-like_HEAT"/>
</dbReference>
<dbReference type="InterPro" id="IPR011989">
    <property type="entry name" value="ARM-like"/>
</dbReference>
<dbReference type="OrthoDB" id="340346at2759"/>
<dbReference type="GeneID" id="16067871"/>
<gene>
    <name evidence="5" type="ORF">PTSG_00513</name>
</gene>
<dbReference type="AlphaFoldDB" id="F2TWP1"/>
<evidence type="ECO:0000259" key="4">
    <source>
        <dbReference type="Pfam" id="PF22646"/>
    </source>
</evidence>
<feature type="repeat" description="HEAT" evidence="3">
    <location>
        <begin position="92"/>
        <end position="129"/>
    </location>
</feature>
<dbReference type="FunCoup" id="F2TWP1">
    <property type="interactions" value="1285"/>
</dbReference>
<dbReference type="Proteomes" id="UP000007799">
    <property type="component" value="Unassembled WGS sequence"/>
</dbReference>
<dbReference type="GO" id="GO:0005829">
    <property type="term" value="C:cytosol"/>
    <property type="evidence" value="ECO:0007669"/>
    <property type="project" value="TreeGrafter"/>
</dbReference>
<feature type="repeat" description="HEAT" evidence="3">
    <location>
        <begin position="409"/>
        <end position="447"/>
    </location>
</feature>
<dbReference type="InParanoid" id="F2TWP1"/>
<keyword evidence="6" id="KW-1185">Reference proteome</keyword>
<name>F2TWP1_SALR5</name>
<accession>F2TWP1</accession>
<evidence type="ECO:0000313" key="6">
    <source>
        <dbReference type="Proteomes" id="UP000007799"/>
    </source>
</evidence>
<dbReference type="OMA" id="CFFRINA"/>
<protein>
    <submittedName>
        <fullName evidence="5">Phosphatase 2A regulatory subunit A beta isoform</fullName>
    </submittedName>
</protein>
<proteinExistence type="inferred from homology"/>
<dbReference type="RefSeq" id="XP_004999056.1">
    <property type="nucleotide sequence ID" value="XM_004998999.1"/>
</dbReference>
<organism evidence="6">
    <name type="scientific">Salpingoeca rosetta (strain ATCC 50818 / BSB-021)</name>
    <dbReference type="NCBI Taxonomy" id="946362"/>
    <lineage>
        <taxon>Eukaryota</taxon>
        <taxon>Choanoflagellata</taxon>
        <taxon>Craspedida</taxon>
        <taxon>Salpingoecidae</taxon>
        <taxon>Salpingoeca</taxon>
    </lineage>
</organism>
<dbReference type="InterPro" id="IPR000357">
    <property type="entry name" value="HEAT"/>
</dbReference>
<feature type="repeat" description="HEAT" evidence="3">
    <location>
        <begin position="209"/>
        <end position="247"/>
    </location>
</feature>
<evidence type="ECO:0000256" key="1">
    <source>
        <dbReference type="ARBA" id="ARBA00022737"/>
    </source>
</evidence>
<feature type="repeat" description="HEAT" evidence="3">
    <location>
        <begin position="331"/>
        <end position="368"/>
    </location>
</feature>
<dbReference type="GO" id="GO:0005634">
    <property type="term" value="C:nucleus"/>
    <property type="evidence" value="ECO:0007669"/>
    <property type="project" value="TreeGrafter"/>
</dbReference>
<dbReference type="Gene3D" id="1.25.10.10">
    <property type="entry name" value="Leucine-rich Repeat Variant"/>
    <property type="match status" value="1"/>
</dbReference>
<feature type="domain" description="Phosphatase PP2A regulatory subunit A/Splicing factor 3B subunit 1-like HEAT repeat" evidence="4">
    <location>
        <begin position="283"/>
        <end position="362"/>
    </location>
</feature>
<sequence>MSMDTRNDSGLNVEQANVLIRQMCDEEVEARLSALRSLPFIAAALGPEKTRTDLLPYLQATIDDEDEAMSLMAEQLPTLLPHLGGNDFSEQLLPILEELASNEEAVIRSKATKSLIQVAEQLSAEALERAYVPMVGRLVSAHWYTLRASSCALLPSLCTLLQTDAFRDSIIESLTILCRDDTAMVRRAAAEALKDMFQVVDANTAVTTLKPLYLQLAQDDQDSVRLLSVAVLPAIAKLTSSEAECRELVVPELQRFVRDVAWRVRYMLADTITDVEANMPVRMRTDELIPVFTQLLRDSEAEVRRCAAGKVYDFCLALDPETRVRTIVDAIVPCIESISQDPNEHARASLANVVMGLSSVVGAEETVRCLLPTFLRLLRDDDSQVRLNVISRLSEVNAVIGLGHLSKPLLPAIEKLAKDAKWRVRLAIIEYLPTIAEQLGVEFFNSDLRPFCTEWLRDSVYAVRSAAVANFQKLTKIFGEPWAISVVLPALEELSESSNHVHRLTCLFALKALTRDLTPDIVAGKLVPMTLSLSKDKIPNIRINVAKTLRVILQRLKHTPHLRPEVKTTLDTLAQDPDVDVSEYAKEALSSMDSFV</sequence>
<dbReference type="InterPro" id="IPR051023">
    <property type="entry name" value="PP2A_Regulatory_Subunit_A"/>
</dbReference>
<reference evidence="5" key="1">
    <citation type="submission" date="2009-08" db="EMBL/GenBank/DDBJ databases">
        <title>Annotation of Salpingoeca rosetta.</title>
        <authorList>
            <consortium name="The Broad Institute Genome Sequencing Platform"/>
            <person name="Russ C."/>
            <person name="Cuomo C."/>
            <person name="Burger G."/>
            <person name="Gray M.W."/>
            <person name="Holland P.W.H."/>
            <person name="King N."/>
            <person name="Lang F.B.F."/>
            <person name="Roger A.J."/>
            <person name="Ruiz-Trillo I."/>
            <person name="Young S.K."/>
            <person name="Zeng Q."/>
            <person name="Gargeya S."/>
            <person name="Alvarado L."/>
            <person name="Berlin A."/>
            <person name="Chapman S.B."/>
            <person name="Chen Z."/>
            <person name="Freedman E."/>
            <person name="Gellesch M."/>
            <person name="Goldberg J."/>
            <person name="Griggs A."/>
            <person name="Gujja S."/>
            <person name="Heilman E."/>
            <person name="Heiman D."/>
            <person name="Howarth C."/>
            <person name="Mehta T."/>
            <person name="Neiman D."/>
            <person name="Pearson M."/>
            <person name="Roberts A."/>
            <person name="Saif S."/>
            <person name="Shea T."/>
            <person name="Shenoy N."/>
            <person name="Sisk P."/>
            <person name="Stolte C."/>
            <person name="Sykes S."/>
            <person name="White J."/>
            <person name="Yandava C."/>
            <person name="Haas B."/>
            <person name="Nusbaum C."/>
            <person name="Birren B."/>
        </authorList>
    </citation>
    <scope>NUCLEOTIDE SEQUENCE [LARGE SCALE GENOMIC DNA]</scope>
    <source>
        <strain evidence="5">ATCC 50818</strain>
    </source>
</reference>
<dbReference type="PROSITE" id="PS50077">
    <property type="entry name" value="HEAT_REPEAT"/>
    <property type="match status" value="9"/>
</dbReference>
<evidence type="ECO:0000313" key="5">
    <source>
        <dbReference type="EMBL" id="EGD72487.1"/>
    </source>
</evidence>
<feature type="repeat" description="HEAT" evidence="3">
    <location>
        <begin position="448"/>
        <end position="485"/>
    </location>
</feature>
<evidence type="ECO:0000256" key="3">
    <source>
        <dbReference type="PROSITE-ProRule" id="PRU00103"/>
    </source>
</evidence>
<dbReference type="Pfam" id="PF02985">
    <property type="entry name" value="HEAT"/>
    <property type="match status" value="1"/>
</dbReference>